<dbReference type="InterPro" id="IPR013783">
    <property type="entry name" value="Ig-like_fold"/>
</dbReference>
<dbReference type="Proteomes" id="UP001470230">
    <property type="component" value="Unassembled WGS sequence"/>
</dbReference>
<proteinExistence type="predicted"/>
<dbReference type="Gene3D" id="2.60.40.10">
    <property type="entry name" value="Immunoglobulins"/>
    <property type="match status" value="2"/>
</dbReference>
<dbReference type="InterPro" id="IPR003961">
    <property type="entry name" value="FN3_dom"/>
</dbReference>
<dbReference type="CDD" id="cd00063">
    <property type="entry name" value="FN3"/>
    <property type="match status" value="1"/>
</dbReference>
<dbReference type="InterPro" id="IPR036116">
    <property type="entry name" value="FN3_sf"/>
</dbReference>
<feature type="domain" description="Fibronectin type-III" evidence="1">
    <location>
        <begin position="250"/>
        <end position="354"/>
    </location>
</feature>
<keyword evidence="3" id="KW-1185">Reference proteome</keyword>
<evidence type="ECO:0000259" key="1">
    <source>
        <dbReference type="PROSITE" id="PS50853"/>
    </source>
</evidence>
<gene>
    <name evidence="2" type="ORF">M9Y10_013506</name>
</gene>
<dbReference type="SUPFAM" id="SSF49265">
    <property type="entry name" value="Fibronectin type III"/>
    <property type="match status" value="1"/>
</dbReference>
<protein>
    <recommendedName>
        <fullName evidence="1">Fibronectin type-III domain-containing protein</fullName>
    </recommendedName>
</protein>
<dbReference type="PROSITE" id="PS50853">
    <property type="entry name" value="FN3"/>
    <property type="match status" value="2"/>
</dbReference>
<reference evidence="2 3" key="1">
    <citation type="submission" date="2024-04" db="EMBL/GenBank/DDBJ databases">
        <title>Tritrichomonas musculus Genome.</title>
        <authorList>
            <person name="Alves-Ferreira E."/>
            <person name="Grigg M."/>
            <person name="Lorenzi H."/>
            <person name="Galac M."/>
        </authorList>
    </citation>
    <scope>NUCLEOTIDE SEQUENCE [LARGE SCALE GENOMIC DNA]</scope>
    <source>
        <strain evidence="2 3">EAF2021</strain>
    </source>
</reference>
<feature type="domain" description="Fibronectin type-III" evidence="1">
    <location>
        <begin position="359"/>
        <end position="463"/>
    </location>
</feature>
<accession>A0ABR2GN72</accession>
<evidence type="ECO:0000313" key="3">
    <source>
        <dbReference type="Proteomes" id="UP001470230"/>
    </source>
</evidence>
<dbReference type="EMBL" id="JAPFFF010000184">
    <property type="protein sequence ID" value="KAK8835301.1"/>
    <property type="molecule type" value="Genomic_DNA"/>
</dbReference>
<sequence length="504" mass="55321">MASGKIYGTAYKPNGTKSGVYDVWLSWNSSVSDLTSTVNATLYVKRNDGYSNSAWNNFHQVWGRIYYNGNEVGRYDNLDIDTRKSKTATLCSATFSVKHSNGAEKKINLSASFGGVAVSGLDRGTVSSTEVSLGTISIYSHCTAPTWFSLSPNPFESKVKLSWGGASGGTNNSIKNYYIQYATSDDNSNWSGWSGLTTTEATKADISPQISRGKYIKYRIRTQGTAGSSYYSGYRESNCVRRILYTACSAPTSFSCSPNPFESSISLSWKGGAGGDNNSITGYTIEYSTSQDNKSWGNYSKLKDVASSDSSGTDSFDGTSIARGNYIKFRILTRGTAGSSYYSKYKETSAIKRNSRPNPPTTIKTSLLSYVLGESLTISWNEAKDIDNNITAYSLERRNSTDGSNWSEWTSLIEKTNKLSYKFTPSASFLQNQSFVQFKVYSEDLLGAISSKAIVSEAVQRDDNTGVRFGIGGKYKKAYLYVGSSGKWQEYDVYAGIYGKWSKV</sequence>
<name>A0ABR2GN72_9EUKA</name>
<evidence type="ECO:0000313" key="2">
    <source>
        <dbReference type="EMBL" id="KAK8835301.1"/>
    </source>
</evidence>
<organism evidence="2 3">
    <name type="scientific">Tritrichomonas musculus</name>
    <dbReference type="NCBI Taxonomy" id="1915356"/>
    <lineage>
        <taxon>Eukaryota</taxon>
        <taxon>Metamonada</taxon>
        <taxon>Parabasalia</taxon>
        <taxon>Tritrichomonadida</taxon>
        <taxon>Tritrichomonadidae</taxon>
        <taxon>Tritrichomonas</taxon>
    </lineage>
</organism>
<comment type="caution">
    <text evidence="2">The sequence shown here is derived from an EMBL/GenBank/DDBJ whole genome shotgun (WGS) entry which is preliminary data.</text>
</comment>